<keyword evidence="1" id="KW-0812">Transmembrane</keyword>
<accession>A0A194ANU5</accession>
<keyword evidence="1" id="KW-0472">Membrane</keyword>
<feature type="transmembrane region" description="Helical" evidence="1">
    <location>
        <begin position="15"/>
        <end position="33"/>
    </location>
</feature>
<name>A0A194ANU5_PINFU</name>
<organism evidence="2">
    <name type="scientific">Pinctada fucata</name>
    <name type="common">Akoya pearl oyster</name>
    <name type="synonym">Pinctada imbricata fucata</name>
    <dbReference type="NCBI Taxonomy" id="50426"/>
    <lineage>
        <taxon>Eukaryota</taxon>
        <taxon>Metazoa</taxon>
        <taxon>Spiralia</taxon>
        <taxon>Lophotrochozoa</taxon>
        <taxon>Mollusca</taxon>
        <taxon>Bivalvia</taxon>
        <taxon>Autobranchia</taxon>
        <taxon>Pteriomorphia</taxon>
        <taxon>Pterioida</taxon>
        <taxon>Pterioidea</taxon>
        <taxon>Pteriidae</taxon>
        <taxon>Pinctada</taxon>
    </lineage>
</organism>
<evidence type="ECO:0000256" key="1">
    <source>
        <dbReference type="SAM" id="Phobius"/>
    </source>
</evidence>
<keyword evidence="1" id="KW-1133">Transmembrane helix</keyword>
<evidence type="ECO:0000313" key="2">
    <source>
        <dbReference type="EMBL" id="JAS03893.1"/>
    </source>
</evidence>
<proteinExistence type="predicted"/>
<reference evidence="2" key="1">
    <citation type="submission" date="2016-03" db="EMBL/GenBank/DDBJ databases">
        <authorList>
            <person name="Ploux O."/>
        </authorList>
    </citation>
    <scope>NUCLEOTIDE SEQUENCE</scope>
    <source>
        <tissue evidence="2">Mantle</tissue>
    </source>
</reference>
<dbReference type="EMBL" id="GELH01000380">
    <property type="protein sequence ID" value="JAS03892.1"/>
    <property type="molecule type" value="Transcribed_RNA"/>
</dbReference>
<protein>
    <submittedName>
        <fullName evidence="2">Uncharacterized protein</fullName>
    </submittedName>
</protein>
<sequence>MQNLDFFFFFCNQEIGYASLPCLHYTFIILFIWKIKSKIYISKEDDFHFVLDSNFFYESNILRALS</sequence>
<dbReference type="AlphaFoldDB" id="A0A194ANU5"/>
<dbReference type="EMBL" id="GELH01000379">
    <property type="protein sequence ID" value="JAS03893.1"/>
    <property type="molecule type" value="Transcribed_RNA"/>
</dbReference>